<name>A0AB33D014_ALCFA</name>
<organism evidence="2 3">
    <name type="scientific">Alcaligenes faecalis</name>
    <dbReference type="NCBI Taxonomy" id="511"/>
    <lineage>
        <taxon>Bacteria</taxon>
        <taxon>Pseudomonadati</taxon>
        <taxon>Pseudomonadota</taxon>
        <taxon>Betaproteobacteria</taxon>
        <taxon>Burkholderiales</taxon>
        <taxon>Alcaligenaceae</taxon>
        <taxon>Alcaligenes</taxon>
    </lineage>
</organism>
<accession>A0AB33D014</accession>
<dbReference type="EMBL" id="CP021641">
    <property type="protein sequence ID" value="ASR89187.1"/>
    <property type="molecule type" value="Genomic_DNA"/>
</dbReference>
<sequence length="63" mass="6973">MTRKFVSIVPHQMPDDLGTVLYAVADDGTAWRAKQYPRGSLPDEPWVQIPGLPEDDGLSGTYI</sequence>
<evidence type="ECO:0000256" key="1">
    <source>
        <dbReference type="SAM" id="MobiDB-lite"/>
    </source>
</evidence>
<proteinExistence type="predicted"/>
<feature type="region of interest" description="Disordered" evidence="1">
    <location>
        <begin position="42"/>
        <end position="63"/>
    </location>
</feature>
<gene>
    <name evidence="2" type="ORF">AFA_06850</name>
</gene>
<evidence type="ECO:0000313" key="3">
    <source>
        <dbReference type="Proteomes" id="UP000214561"/>
    </source>
</evidence>
<protein>
    <submittedName>
        <fullName evidence="2">Uncharacterized protein</fullName>
    </submittedName>
</protein>
<dbReference type="Proteomes" id="UP000214561">
    <property type="component" value="Chromosome"/>
</dbReference>
<dbReference type="AlphaFoldDB" id="A0AB33D014"/>
<evidence type="ECO:0000313" key="2">
    <source>
        <dbReference type="EMBL" id="ASR89187.1"/>
    </source>
</evidence>
<reference evidence="2 3" key="1">
    <citation type="submission" date="2017-05" db="EMBL/GenBank/DDBJ databases">
        <authorList>
            <person name="Qiu J.G."/>
            <person name="He J."/>
        </authorList>
    </citation>
    <scope>NUCLEOTIDE SEQUENCE [LARGE SCALE GENOMIC DNA]</scope>
    <source>
        <strain evidence="2 3">JQ135</strain>
    </source>
</reference>
<dbReference type="KEGG" id="afq:AFA_06850"/>